<accession>A0A482JQI2</accession>
<evidence type="ECO:0000313" key="2">
    <source>
        <dbReference type="Proteomes" id="UP000680609"/>
    </source>
</evidence>
<name>A0A482JQI2_9VIRU</name>
<protein>
    <submittedName>
        <fullName evidence="1">Replication associated protein</fullName>
    </submittedName>
</protein>
<dbReference type="GeneID" id="80535932"/>
<dbReference type="RefSeq" id="YP_010797925.1">
    <property type="nucleotide sequence ID" value="NC_076259.1"/>
</dbReference>
<sequence>MPSIFLVVIPVPNIVSHLSSRIKHTERTDKIRYNHNLTTCACNTCENVRRNICACNICVFHTFFNTCIYLHTVHGVNNGLPNVNLCTTDTICIHQCTIWRYKGVSQAWMLTIPRNVPKRALKIMIDKNDVKSWTIGFEEGKDGYRHYQIRLVSSNDGFFEWCKAHIPTAHIKKAVQEQGDYERKSGNFISSEDSNSIRQVRFGNPTKLQKKILQEVRSQNDRQIDVYLDKQGNHGKSWLTIHLWERGEALVIPRSVGTARQLSAFICSAYRGQAYIIIDIPRAGKIDTALYETMEEIKDGLVFDERYTGKCRNIRGVKLIVFTNKALDTKYLSHDRWRLHGINKEEA</sequence>
<reference evidence="1" key="1">
    <citation type="submission" date="2018-06" db="EMBL/GenBank/DDBJ databases">
        <title>CRESS-DNA (Smacoviridae) genomes identified in human, pigs, wild boar, rats and goat.</title>
        <authorList>
            <person name="Ashworth J.L."/>
        </authorList>
    </citation>
    <scope>NUCLEOTIDE SEQUENCE</scope>
    <source>
        <strain evidence="1">16915x9_1969</strain>
    </source>
</reference>
<keyword evidence="2" id="KW-1185">Reference proteome</keyword>
<dbReference type="Proteomes" id="UP000680609">
    <property type="component" value="Segment"/>
</dbReference>
<dbReference type="KEGG" id="vg:80535932"/>
<dbReference type="EMBL" id="MH500307">
    <property type="protein sequence ID" value="QBP37167.1"/>
    <property type="molecule type" value="Genomic_DNA"/>
</dbReference>
<organism evidence="1">
    <name type="scientific">Goat associated porprismacovirus</name>
    <dbReference type="NCBI Taxonomy" id="2530493"/>
    <lineage>
        <taxon>Viruses</taxon>
        <taxon>Monodnaviria</taxon>
        <taxon>Shotokuvirae</taxon>
        <taxon>Cressdnaviricota</taxon>
        <taxon>Arfiviricetes</taxon>
        <taxon>Cremevirales</taxon>
        <taxon>Smacoviridae</taxon>
        <taxon>Porprismacovirus</taxon>
        <taxon>Porprismacovirus goas1</taxon>
    </lineage>
</organism>
<proteinExistence type="predicted"/>
<dbReference type="Gene3D" id="3.40.1310.20">
    <property type="match status" value="1"/>
</dbReference>
<evidence type="ECO:0000313" key="1">
    <source>
        <dbReference type="EMBL" id="QBP37167.1"/>
    </source>
</evidence>
<gene>
    <name evidence="1" type="primary">Rep</name>
</gene>